<dbReference type="Proteomes" id="UP001056120">
    <property type="component" value="Linkage Group LG10"/>
</dbReference>
<accession>A0ACB9I8S1</accession>
<keyword evidence="2" id="KW-1185">Reference proteome</keyword>
<reference evidence="1 2" key="2">
    <citation type="journal article" date="2022" name="Mol. Ecol. Resour.">
        <title>The genomes of chicory, endive, great burdock and yacon provide insights into Asteraceae paleo-polyploidization history and plant inulin production.</title>
        <authorList>
            <person name="Fan W."/>
            <person name="Wang S."/>
            <person name="Wang H."/>
            <person name="Wang A."/>
            <person name="Jiang F."/>
            <person name="Liu H."/>
            <person name="Zhao H."/>
            <person name="Xu D."/>
            <person name="Zhang Y."/>
        </authorList>
    </citation>
    <scope>NUCLEOTIDE SEQUENCE [LARGE SCALE GENOMIC DNA]</scope>
    <source>
        <strain evidence="2">cv. Yunnan</strain>
        <tissue evidence="1">Leaves</tissue>
    </source>
</reference>
<proteinExistence type="predicted"/>
<reference evidence="2" key="1">
    <citation type="journal article" date="2022" name="Mol. Ecol. Resour.">
        <title>The genomes of chicory, endive, great burdock and yacon provide insights into Asteraceae palaeo-polyploidization history and plant inulin production.</title>
        <authorList>
            <person name="Fan W."/>
            <person name="Wang S."/>
            <person name="Wang H."/>
            <person name="Wang A."/>
            <person name="Jiang F."/>
            <person name="Liu H."/>
            <person name="Zhao H."/>
            <person name="Xu D."/>
            <person name="Zhang Y."/>
        </authorList>
    </citation>
    <scope>NUCLEOTIDE SEQUENCE [LARGE SCALE GENOMIC DNA]</scope>
    <source>
        <strain evidence="2">cv. Yunnan</strain>
    </source>
</reference>
<name>A0ACB9I8S1_9ASTR</name>
<evidence type="ECO:0000313" key="1">
    <source>
        <dbReference type="EMBL" id="KAI3803876.1"/>
    </source>
</evidence>
<sequence length="279" mass="31224">MGEFVDDGVGYLESPGTKFRMGFFSHVNTSEVRRYVGIWYTMDPKTVVWVANRDNPVLDSTGVFTVAEDGNFKVLNKDQTIYFSTTTDGAPLTTLKLLDTGNVVLIDVASGSILWQSFETPTNTFLPGMIMGTNMSLTSWKGITDPGLGSFVFQQEEGATQYSIMNGSTKYLWKSGKMSTNSFSENQIFSKALNLLSNTTTQTQNIILPIERNGARSQNTRSSETYTVVDPFSRLVMDHLGKLQYLTWSKVNSQWVLEWEEPNDNCSSYRVCGPFGMCR</sequence>
<dbReference type="EMBL" id="CM042027">
    <property type="protein sequence ID" value="KAI3803876.1"/>
    <property type="molecule type" value="Genomic_DNA"/>
</dbReference>
<comment type="caution">
    <text evidence="1">The sequence shown here is derived from an EMBL/GenBank/DDBJ whole genome shotgun (WGS) entry which is preliminary data.</text>
</comment>
<organism evidence="1 2">
    <name type="scientific">Smallanthus sonchifolius</name>
    <dbReference type="NCBI Taxonomy" id="185202"/>
    <lineage>
        <taxon>Eukaryota</taxon>
        <taxon>Viridiplantae</taxon>
        <taxon>Streptophyta</taxon>
        <taxon>Embryophyta</taxon>
        <taxon>Tracheophyta</taxon>
        <taxon>Spermatophyta</taxon>
        <taxon>Magnoliopsida</taxon>
        <taxon>eudicotyledons</taxon>
        <taxon>Gunneridae</taxon>
        <taxon>Pentapetalae</taxon>
        <taxon>asterids</taxon>
        <taxon>campanulids</taxon>
        <taxon>Asterales</taxon>
        <taxon>Asteraceae</taxon>
        <taxon>Asteroideae</taxon>
        <taxon>Heliantheae alliance</taxon>
        <taxon>Millerieae</taxon>
        <taxon>Smallanthus</taxon>
    </lineage>
</organism>
<evidence type="ECO:0000313" key="2">
    <source>
        <dbReference type="Proteomes" id="UP001056120"/>
    </source>
</evidence>
<gene>
    <name evidence="1" type="ORF">L1987_32040</name>
</gene>
<protein>
    <submittedName>
        <fullName evidence="1">Uncharacterized protein</fullName>
    </submittedName>
</protein>